<organism evidence="2 3">
    <name type="scientific">Marinicrinis sediminis</name>
    <dbReference type="NCBI Taxonomy" id="1652465"/>
    <lineage>
        <taxon>Bacteria</taxon>
        <taxon>Bacillati</taxon>
        <taxon>Bacillota</taxon>
        <taxon>Bacilli</taxon>
        <taxon>Bacillales</taxon>
        <taxon>Paenibacillaceae</taxon>
    </lineage>
</organism>
<comment type="caution">
    <text evidence="2">The sequence shown here is derived from an EMBL/GenBank/DDBJ whole genome shotgun (WGS) entry which is preliminary data.</text>
</comment>
<evidence type="ECO:0008006" key="4">
    <source>
        <dbReference type="Google" id="ProtNLM"/>
    </source>
</evidence>
<protein>
    <recommendedName>
        <fullName evidence="4">DUF3941 domain-containing protein</fullName>
    </recommendedName>
</protein>
<keyword evidence="3" id="KW-1185">Reference proteome</keyword>
<dbReference type="RefSeq" id="WP_379930366.1">
    <property type="nucleotide sequence ID" value="NZ_JBHUMM010000043.1"/>
</dbReference>
<evidence type="ECO:0000256" key="1">
    <source>
        <dbReference type="SAM" id="MobiDB-lite"/>
    </source>
</evidence>
<feature type="compositionally biased region" description="Basic residues" evidence="1">
    <location>
        <begin position="1"/>
        <end position="10"/>
    </location>
</feature>
<accession>A0ABW5RDY3</accession>
<reference evidence="3" key="1">
    <citation type="journal article" date="2019" name="Int. J. Syst. Evol. Microbiol.">
        <title>The Global Catalogue of Microorganisms (GCM) 10K type strain sequencing project: providing services to taxonomists for standard genome sequencing and annotation.</title>
        <authorList>
            <consortium name="The Broad Institute Genomics Platform"/>
            <consortium name="The Broad Institute Genome Sequencing Center for Infectious Disease"/>
            <person name="Wu L."/>
            <person name="Ma J."/>
        </authorList>
    </citation>
    <scope>NUCLEOTIDE SEQUENCE [LARGE SCALE GENOMIC DNA]</scope>
    <source>
        <strain evidence="3">KCTC 33676</strain>
    </source>
</reference>
<dbReference type="EMBL" id="JBHUMM010000043">
    <property type="protein sequence ID" value="MFD2672804.1"/>
    <property type="molecule type" value="Genomic_DNA"/>
</dbReference>
<evidence type="ECO:0000313" key="2">
    <source>
        <dbReference type="EMBL" id="MFD2672804.1"/>
    </source>
</evidence>
<evidence type="ECO:0000313" key="3">
    <source>
        <dbReference type="Proteomes" id="UP001597497"/>
    </source>
</evidence>
<gene>
    <name evidence="2" type="ORF">ACFSUC_14645</name>
</gene>
<proteinExistence type="predicted"/>
<sequence>MSSRKNHSVKGSRSNQDTLQYHADQVIEKNQKHAGQNSFYHQAEKSAEK</sequence>
<feature type="region of interest" description="Disordered" evidence="1">
    <location>
        <begin position="1"/>
        <end position="49"/>
    </location>
</feature>
<dbReference type="Proteomes" id="UP001597497">
    <property type="component" value="Unassembled WGS sequence"/>
</dbReference>
<name>A0ABW5RDY3_9BACL</name>